<evidence type="ECO:0000313" key="2">
    <source>
        <dbReference type="EMBL" id="OLQ75588.1"/>
    </source>
</evidence>
<dbReference type="OrthoDB" id="9809963at2"/>
<reference evidence="2 3" key="1">
    <citation type="submission" date="2016-09" db="EMBL/GenBank/DDBJ databases">
        <title>Photobacterium proteolyticum sp. nov. a protease producing bacterium isolated from ocean sediments of Laizhou Bay.</title>
        <authorList>
            <person name="Li Y."/>
        </authorList>
    </citation>
    <scope>NUCLEOTIDE SEQUENCE [LARGE SCALE GENOMIC DNA]</scope>
    <source>
        <strain evidence="2 3">13-12</strain>
    </source>
</reference>
<keyword evidence="2" id="KW-0808">Transferase</keyword>
<name>A0A1Q9GM00_9GAMM</name>
<dbReference type="AlphaFoldDB" id="A0A1Q9GM00"/>
<accession>A0A1Q9GM00</accession>
<evidence type="ECO:0000256" key="1">
    <source>
        <dbReference type="SAM" id="Coils"/>
    </source>
</evidence>
<dbReference type="InterPro" id="IPR021219">
    <property type="entry name" value="DUF2703"/>
</dbReference>
<gene>
    <name evidence="2" type="ORF">BIT28_23295</name>
</gene>
<feature type="coiled-coil region" evidence="1">
    <location>
        <begin position="19"/>
        <end position="46"/>
    </location>
</feature>
<dbReference type="EMBL" id="MJIL01000075">
    <property type="protein sequence ID" value="OLQ75588.1"/>
    <property type="molecule type" value="Genomic_DNA"/>
</dbReference>
<keyword evidence="2" id="KW-0418">Kinase</keyword>
<dbReference type="Pfam" id="PF10865">
    <property type="entry name" value="DUF2703"/>
    <property type="match status" value="1"/>
</dbReference>
<keyword evidence="3" id="KW-1185">Reference proteome</keyword>
<organism evidence="2 3">
    <name type="scientific">Photobacterium proteolyticum</name>
    <dbReference type="NCBI Taxonomy" id="1903952"/>
    <lineage>
        <taxon>Bacteria</taxon>
        <taxon>Pseudomonadati</taxon>
        <taxon>Pseudomonadota</taxon>
        <taxon>Gammaproteobacteria</taxon>
        <taxon>Vibrionales</taxon>
        <taxon>Vibrionaceae</taxon>
        <taxon>Photobacterium</taxon>
    </lineage>
</organism>
<sequence>MKELPIIWQRLVDSQGRTCNRCSTTYESLQEAVAKLEEALRPLDIEIKFETREIDRESFKADPSQSNRVWIADKPIEDWLGASIASSPCCSVCGDSECRTLELGSDVFEVIPPNLVIRAVLVAASQLIGSGRESSNSKPKSCSD</sequence>
<dbReference type="Proteomes" id="UP000186905">
    <property type="component" value="Unassembled WGS sequence"/>
</dbReference>
<evidence type="ECO:0000313" key="3">
    <source>
        <dbReference type="Proteomes" id="UP000186905"/>
    </source>
</evidence>
<dbReference type="RefSeq" id="WP_075764704.1">
    <property type="nucleotide sequence ID" value="NZ_MJIL01000075.1"/>
</dbReference>
<protein>
    <submittedName>
        <fullName evidence="2">Heavy metal sensor signal transduction histidine kinase</fullName>
    </submittedName>
</protein>
<dbReference type="STRING" id="1903952.BIT28_23295"/>
<comment type="caution">
    <text evidence="2">The sequence shown here is derived from an EMBL/GenBank/DDBJ whole genome shotgun (WGS) entry which is preliminary data.</text>
</comment>
<dbReference type="GO" id="GO:0016301">
    <property type="term" value="F:kinase activity"/>
    <property type="evidence" value="ECO:0007669"/>
    <property type="project" value="UniProtKB-KW"/>
</dbReference>
<proteinExistence type="predicted"/>
<keyword evidence="1" id="KW-0175">Coiled coil</keyword>